<dbReference type="PATRIC" id="fig|449.7.peg.2727"/>
<accession>A0A0A8ULI1</accession>
<evidence type="ECO:0000313" key="1">
    <source>
        <dbReference type="EMBL" id="CEK09720.1"/>
    </source>
</evidence>
<dbReference type="HOGENOM" id="CLU_815840_0_0_6"/>
<dbReference type="STRING" id="449.LHA_0630"/>
<proteinExistence type="predicted"/>
<gene>
    <name evidence="1" type="ORF">LHA_0630</name>
</gene>
<dbReference type="AlphaFoldDB" id="A0A0A8ULI1"/>
<dbReference type="EMBL" id="LN681225">
    <property type="protein sequence ID" value="CEK09720.1"/>
    <property type="molecule type" value="Genomic_DNA"/>
</dbReference>
<dbReference type="RefSeq" id="WP_045105203.1">
    <property type="nucleotide sequence ID" value="NZ_LN681225.1"/>
</dbReference>
<dbReference type="Proteomes" id="UP000032803">
    <property type="component" value="Chromosome I"/>
</dbReference>
<keyword evidence="2" id="KW-1185">Reference proteome</keyword>
<name>A0A0A8ULI1_LEGHA</name>
<sequence>MIEILANKSDEFYIAMAKYGSHSFIFAGVKTKNKNHILARMGKVVYGSFTDLCGPTLGFTFSSAMAGLIDEKIYKEKDRKLPISYLAYSISPEQYVDFVDLIQRVEKEEKVEIDCYRPAEQTDTQIKLRLTAEPIELNKKVSEEAENLIGDAQKANFKNTCRHTAKSIINYVYHDAHSTDNISSQFFFGLPLKTTLIANGDELEITRGAETKRAFLVHPDREMPFYILPAPPSTNLDPVKLKVMNEMFHRLEKMLHIAPESKETQDKFALLKALYNEQIKKSDESLTSFFSNLHQWKNSHLKEIQVHRAPTFLDRFFTRQTATEKMFSHFEDYEKTGLGL</sequence>
<dbReference type="OrthoDB" id="5651600at2"/>
<protein>
    <submittedName>
        <fullName evidence="1">Uncharacterized protein</fullName>
    </submittedName>
</protein>
<reference evidence="2" key="1">
    <citation type="submission" date="2014-09" db="EMBL/GenBank/DDBJ databases">
        <authorList>
            <person name="Gomez-Valero L."/>
        </authorList>
    </citation>
    <scope>NUCLEOTIDE SEQUENCE [LARGE SCALE GENOMIC DNA]</scope>
    <source>
        <strain evidence="2">ATCC35250</strain>
    </source>
</reference>
<evidence type="ECO:0000313" key="2">
    <source>
        <dbReference type="Proteomes" id="UP000032803"/>
    </source>
</evidence>
<dbReference type="KEGG" id="lha:LHA_0630"/>
<organism evidence="1 2">
    <name type="scientific">Legionella hackeliae</name>
    <dbReference type="NCBI Taxonomy" id="449"/>
    <lineage>
        <taxon>Bacteria</taxon>
        <taxon>Pseudomonadati</taxon>
        <taxon>Pseudomonadota</taxon>
        <taxon>Gammaproteobacteria</taxon>
        <taxon>Legionellales</taxon>
        <taxon>Legionellaceae</taxon>
        <taxon>Legionella</taxon>
    </lineage>
</organism>